<gene>
    <name evidence="2" type="ORF">ARMOST_19888</name>
</gene>
<dbReference type="OMA" id="ANPYQDV"/>
<feature type="region of interest" description="Disordered" evidence="1">
    <location>
        <begin position="395"/>
        <end position="444"/>
    </location>
</feature>
<dbReference type="Proteomes" id="UP000219338">
    <property type="component" value="Unassembled WGS sequence"/>
</dbReference>
<proteinExistence type="predicted"/>
<protein>
    <submittedName>
        <fullName evidence="2">Uncharacterized protein</fullName>
    </submittedName>
</protein>
<feature type="compositionally biased region" description="Low complexity" evidence="1">
    <location>
        <begin position="407"/>
        <end position="416"/>
    </location>
</feature>
<feature type="region of interest" description="Disordered" evidence="1">
    <location>
        <begin position="104"/>
        <end position="154"/>
    </location>
</feature>
<feature type="region of interest" description="Disordered" evidence="1">
    <location>
        <begin position="1"/>
        <end position="70"/>
    </location>
</feature>
<dbReference type="OrthoDB" id="3049171at2759"/>
<feature type="compositionally biased region" description="Polar residues" evidence="1">
    <location>
        <begin position="7"/>
        <end position="20"/>
    </location>
</feature>
<dbReference type="EMBL" id="FUEG01000034">
    <property type="protein sequence ID" value="SJL16366.1"/>
    <property type="molecule type" value="Genomic_DNA"/>
</dbReference>
<evidence type="ECO:0000313" key="2">
    <source>
        <dbReference type="EMBL" id="SJL16366.1"/>
    </source>
</evidence>
<feature type="compositionally biased region" description="Polar residues" evidence="1">
    <location>
        <begin position="42"/>
        <end position="64"/>
    </location>
</feature>
<evidence type="ECO:0000313" key="3">
    <source>
        <dbReference type="Proteomes" id="UP000219338"/>
    </source>
</evidence>
<accession>A0A284S5X4</accession>
<organism evidence="2 3">
    <name type="scientific">Armillaria ostoyae</name>
    <name type="common">Armillaria root rot fungus</name>
    <dbReference type="NCBI Taxonomy" id="47428"/>
    <lineage>
        <taxon>Eukaryota</taxon>
        <taxon>Fungi</taxon>
        <taxon>Dikarya</taxon>
        <taxon>Basidiomycota</taxon>
        <taxon>Agaricomycotina</taxon>
        <taxon>Agaricomycetes</taxon>
        <taxon>Agaricomycetidae</taxon>
        <taxon>Agaricales</taxon>
        <taxon>Marasmiineae</taxon>
        <taxon>Physalacriaceae</taxon>
        <taxon>Armillaria</taxon>
    </lineage>
</organism>
<evidence type="ECO:0000256" key="1">
    <source>
        <dbReference type="SAM" id="MobiDB-lite"/>
    </source>
</evidence>
<keyword evidence="3" id="KW-1185">Reference proteome</keyword>
<sequence>MGIEFLLTSSSDNMARSSGRSGALKREHSPEIPSPVKKTRETSPTSTLNSQPEETLAMRNQLSEHPSKGSHVIASTVNVVPPTIKGKALEGPVVLDENTVYLEDIDPSMPKSSPRKDSVPASAQASPTKNLESEAGSSAKAVPPPASGPNANPYQDVAESLVQLTRVNDYIKSRDIPKRVPTVDVAALYRNNWPVIRRIMHIAFAPSKNYLVNLALVDPADFSMHSDRVIRTTIMSQSFSMIGSVVYSDLFGLTTSKQLCIQPLHFLWPRTAAAIGQIFSVGAKRILMNNGYRRGLSFTSWFRNNESKAPDPGPYVPVTGKRHSLSIRPRDQPVPVFDCRAPFKLSAYHLCPADKVDPENGSIVLVIFTLGQYKKLNYNVASYNIQVVLRLANPPSGTDGEKPETPLPTYLTPLEPIGISGDHEDENVFATKDDENDDAAERVY</sequence>
<feature type="compositionally biased region" description="Polar residues" evidence="1">
    <location>
        <begin position="121"/>
        <end position="130"/>
    </location>
</feature>
<name>A0A284S5X4_ARMOS</name>
<dbReference type="AlphaFoldDB" id="A0A284S5X4"/>
<reference evidence="3" key="1">
    <citation type="journal article" date="2017" name="Nat. Ecol. Evol.">
        <title>Genome expansion and lineage-specific genetic innovations in the forest pathogenic fungi Armillaria.</title>
        <authorList>
            <person name="Sipos G."/>
            <person name="Prasanna A.N."/>
            <person name="Walter M.C."/>
            <person name="O'Connor E."/>
            <person name="Balint B."/>
            <person name="Krizsan K."/>
            <person name="Kiss B."/>
            <person name="Hess J."/>
            <person name="Varga T."/>
            <person name="Slot J."/>
            <person name="Riley R."/>
            <person name="Boka B."/>
            <person name="Rigling D."/>
            <person name="Barry K."/>
            <person name="Lee J."/>
            <person name="Mihaltcheva S."/>
            <person name="LaButti K."/>
            <person name="Lipzen A."/>
            <person name="Waldron R."/>
            <person name="Moloney N.M."/>
            <person name="Sperisen C."/>
            <person name="Kredics L."/>
            <person name="Vagvoelgyi C."/>
            <person name="Patrignani A."/>
            <person name="Fitzpatrick D."/>
            <person name="Nagy I."/>
            <person name="Doyle S."/>
            <person name="Anderson J.B."/>
            <person name="Grigoriev I.V."/>
            <person name="Gueldener U."/>
            <person name="Muensterkoetter M."/>
            <person name="Nagy L.G."/>
        </authorList>
    </citation>
    <scope>NUCLEOTIDE SEQUENCE [LARGE SCALE GENOMIC DNA]</scope>
    <source>
        <strain evidence="3">C18/9</strain>
    </source>
</reference>